<dbReference type="PROSITE" id="PS51165">
    <property type="entry name" value="THUMP"/>
    <property type="match status" value="1"/>
</dbReference>
<dbReference type="Gene3D" id="3.40.50.150">
    <property type="entry name" value="Vaccinia Virus protein VP39"/>
    <property type="match status" value="2"/>
</dbReference>
<name>A0ABP3V0L1_9BURK</name>
<reference evidence="7" key="1">
    <citation type="journal article" date="2019" name="Int. J. Syst. Evol. Microbiol.">
        <title>The Global Catalogue of Microorganisms (GCM) 10K type strain sequencing project: providing services to taxonomists for standard genome sequencing and annotation.</title>
        <authorList>
            <consortium name="The Broad Institute Genomics Platform"/>
            <consortium name="The Broad Institute Genome Sequencing Center for Infectious Disease"/>
            <person name="Wu L."/>
            <person name="Ma J."/>
        </authorList>
    </citation>
    <scope>NUCLEOTIDE SEQUENCE [LARGE SCALE GENOMIC DNA]</scope>
    <source>
        <strain evidence="7">JCM 15503</strain>
    </source>
</reference>
<organism evidence="6 7">
    <name type="scientific">Ideonella azotifigens</name>
    <dbReference type="NCBI Taxonomy" id="513160"/>
    <lineage>
        <taxon>Bacteria</taxon>
        <taxon>Pseudomonadati</taxon>
        <taxon>Pseudomonadota</taxon>
        <taxon>Betaproteobacteria</taxon>
        <taxon>Burkholderiales</taxon>
        <taxon>Sphaerotilaceae</taxon>
        <taxon>Ideonella</taxon>
    </lineage>
</organism>
<dbReference type="CDD" id="cd11715">
    <property type="entry name" value="THUMP_AdoMetMT"/>
    <property type="match status" value="1"/>
</dbReference>
<evidence type="ECO:0000256" key="1">
    <source>
        <dbReference type="ARBA" id="ARBA00022603"/>
    </source>
</evidence>
<sequence>MNSNPPSAAPGAPRRVARAGAGAPRPAAPTLAQLFLPCSAGTEPWLVDECQRLLPPGTVVEAGRGGVYVDGGPEHAMRLNIGSRLAQRVLWQVAAGPYRDEHDLYDLARSVRWDAWITPRETLRVDASAWRSPLQSLNFASLRIKDAVCDQLRELTGERPSVDTRYPDLALVLHVGPEQASLSVDLSGEALFKRGWREAKGEAPLKETLAASMLAAAGWQGREEDGGLLDPCCGAGTIAIEAAQIACGIAPGMLRRFAFEKLLPFREHLNMLRHLREEAQSLVHAPSVPIWTGDVSFRMTDFATRNAERAGVAHAIEFKTADALQRPAPADHGTLLMNPPYGERIAPKGAGQRHVYQAGPNSRAEPETIQGEAFEGAADASDFYRRLAAHWKAHYSGWTAWVLTPEAKLPSLLRLKESRRVPMWNGPIECRMFRFDMVAGSARQDAAPAA</sequence>
<dbReference type="Pfam" id="PF01170">
    <property type="entry name" value="UPF0020"/>
    <property type="match status" value="1"/>
</dbReference>
<protein>
    <submittedName>
        <fullName evidence="6">Class I SAM-dependent RNA methyltransferase</fullName>
    </submittedName>
</protein>
<dbReference type="InterPro" id="IPR054170">
    <property type="entry name" value="RlmL_1st"/>
</dbReference>
<evidence type="ECO:0000313" key="7">
    <source>
        <dbReference type="Proteomes" id="UP001500279"/>
    </source>
</evidence>
<proteinExistence type="predicted"/>
<dbReference type="SUPFAM" id="SSF53335">
    <property type="entry name" value="S-adenosyl-L-methionine-dependent methyltransferases"/>
    <property type="match status" value="1"/>
</dbReference>
<accession>A0ABP3V0L1</accession>
<dbReference type="EMBL" id="BAAAEW010000004">
    <property type="protein sequence ID" value="GAA0744867.1"/>
    <property type="molecule type" value="Genomic_DNA"/>
</dbReference>
<dbReference type="PANTHER" id="PTHR47313:SF1">
    <property type="entry name" value="RIBOSOMAL RNA LARGE SUBUNIT METHYLTRANSFERASE K_L"/>
    <property type="match status" value="1"/>
</dbReference>
<dbReference type="Gene3D" id="3.30.2130.30">
    <property type="match status" value="1"/>
</dbReference>
<dbReference type="SMART" id="SM00981">
    <property type="entry name" value="THUMP"/>
    <property type="match status" value="1"/>
</dbReference>
<gene>
    <name evidence="6" type="ORF">GCM10009107_10860</name>
</gene>
<evidence type="ECO:0000259" key="5">
    <source>
        <dbReference type="PROSITE" id="PS51165"/>
    </source>
</evidence>
<feature type="region of interest" description="Disordered" evidence="4">
    <location>
        <begin position="1"/>
        <end position="24"/>
    </location>
</feature>
<keyword evidence="7" id="KW-1185">Reference proteome</keyword>
<dbReference type="InterPro" id="IPR000241">
    <property type="entry name" value="RlmKL-like_Mtase"/>
</dbReference>
<comment type="caution">
    <text evidence="6">The sequence shown here is derived from an EMBL/GenBank/DDBJ whole genome shotgun (WGS) entry which is preliminary data.</text>
</comment>
<dbReference type="Pfam" id="PF22020">
    <property type="entry name" value="RlmL_1st"/>
    <property type="match status" value="1"/>
</dbReference>
<dbReference type="Proteomes" id="UP001500279">
    <property type="component" value="Unassembled WGS sequence"/>
</dbReference>
<keyword evidence="2" id="KW-0808">Transferase</keyword>
<evidence type="ECO:0000256" key="4">
    <source>
        <dbReference type="SAM" id="MobiDB-lite"/>
    </source>
</evidence>
<evidence type="ECO:0000313" key="6">
    <source>
        <dbReference type="EMBL" id="GAA0744867.1"/>
    </source>
</evidence>
<dbReference type="Pfam" id="PF02926">
    <property type="entry name" value="THUMP"/>
    <property type="match status" value="1"/>
</dbReference>
<evidence type="ECO:0000256" key="3">
    <source>
        <dbReference type="PROSITE-ProRule" id="PRU00529"/>
    </source>
</evidence>
<dbReference type="InterPro" id="IPR029063">
    <property type="entry name" value="SAM-dependent_MTases_sf"/>
</dbReference>
<dbReference type="GO" id="GO:0008168">
    <property type="term" value="F:methyltransferase activity"/>
    <property type="evidence" value="ECO:0007669"/>
    <property type="project" value="UniProtKB-KW"/>
</dbReference>
<dbReference type="RefSeq" id="WP_231010607.1">
    <property type="nucleotide sequence ID" value="NZ_BAAAEW010000004.1"/>
</dbReference>
<dbReference type="InterPro" id="IPR004114">
    <property type="entry name" value="THUMP_dom"/>
</dbReference>
<keyword evidence="1 6" id="KW-0489">Methyltransferase</keyword>
<feature type="domain" description="THUMP" evidence="5">
    <location>
        <begin position="75"/>
        <end position="186"/>
    </location>
</feature>
<evidence type="ECO:0000256" key="2">
    <source>
        <dbReference type="ARBA" id="ARBA00022679"/>
    </source>
</evidence>
<dbReference type="GO" id="GO:0032259">
    <property type="term" value="P:methylation"/>
    <property type="evidence" value="ECO:0007669"/>
    <property type="project" value="UniProtKB-KW"/>
</dbReference>
<keyword evidence="3" id="KW-0694">RNA-binding</keyword>
<dbReference type="PANTHER" id="PTHR47313">
    <property type="entry name" value="RIBOSOMAL RNA LARGE SUBUNIT METHYLTRANSFERASE K/L"/>
    <property type="match status" value="1"/>
</dbReference>